<protein>
    <submittedName>
        <fullName evidence="1">RIPOR member 3</fullName>
    </submittedName>
</protein>
<proteinExistence type="predicted"/>
<comment type="caution">
    <text evidence="1">The sequence shown here is derived from an EMBL/GenBank/DDBJ whole genome shotgun (WGS) entry which is preliminary data.</text>
</comment>
<gene>
    <name evidence="1" type="primary">RIPOR3</name>
    <name evidence="1" type="ORF">K3G42_027908</name>
</gene>
<reference evidence="1" key="1">
    <citation type="submission" date="2021-08" db="EMBL/GenBank/DDBJ databases">
        <title>The first chromosome-level gecko genome reveals the dynamic sex chromosomes of Neotropical dwarf geckos (Sphaerodactylidae: Sphaerodactylus).</title>
        <authorList>
            <person name="Pinto B.J."/>
            <person name="Keating S.E."/>
            <person name="Gamble T."/>
        </authorList>
    </citation>
    <scope>NUCLEOTIDE SEQUENCE</scope>
    <source>
        <strain evidence="1">TG3544</strain>
    </source>
</reference>
<dbReference type="Proteomes" id="UP000827872">
    <property type="component" value="Linkage Group LG05"/>
</dbReference>
<sequence>MTFPSAALWLLGNEYLEMHQAELDYLSGCHKDTRRNSRLAFYYDLDKQIRSVERYLRKLEFHISKVEELYEAYSIQCRLRDGALNMKHAFSLSPSTKASRESLVELYKNLQECTEDMCLIEGTLEVHLGEFHLKMKGLVGYARLCPGDQYEVFIRLGRQKWKLKGKIETDDSQTWDEEEKIFIPNLHEKFEIKVTELRGLSSLLVGTVKCDSIDFFMTRPQTIIVDVTELGTIKLQLEVLWKLYLDVPTSLPLR</sequence>
<dbReference type="EMBL" id="CM037618">
    <property type="protein sequence ID" value="KAH8000714.1"/>
    <property type="molecule type" value="Genomic_DNA"/>
</dbReference>
<evidence type="ECO:0000313" key="2">
    <source>
        <dbReference type="Proteomes" id="UP000827872"/>
    </source>
</evidence>
<accession>A0ACB8F6D4</accession>
<keyword evidence="2" id="KW-1185">Reference proteome</keyword>
<evidence type="ECO:0000313" key="1">
    <source>
        <dbReference type="EMBL" id="KAH8000714.1"/>
    </source>
</evidence>
<organism evidence="1 2">
    <name type="scientific">Sphaerodactylus townsendi</name>
    <dbReference type="NCBI Taxonomy" id="933632"/>
    <lineage>
        <taxon>Eukaryota</taxon>
        <taxon>Metazoa</taxon>
        <taxon>Chordata</taxon>
        <taxon>Craniata</taxon>
        <taxon>Vertebrata</taxon>
        <taxon>Euteleostomi</taxon>
        <taxon>Lepidosauria</taxon>
        <taxon>Squamata</taxon>
        <taxon>Bifurcata</taxon>
        <taxon>Gekkota</taxon>
        <taxon>Sphaerodactylidae</taxon>
        <taxon>Sphaerodactylus</taxon>
    </lineage>
</organism>
<name>A0ACB8F6D4_9SAUR</name>